<dbReference type="GO" id="GO:0005739">
    <property type="term" value="C:mitochondrion"/>
    <property type="evidence" value="ECO:0007669"/>
    <property type="project" value="TreeGrafter"/>
</dbReference>
<dbReference type="AlphaFoldDB" id="A0AAW1CG95"/>
<reference evidence="14 15" key="1">
    <citation type="submission" date="2022-12" db="EMBL/GenBank/DDBJ databases">
        <title>Chromosome-level genome assembly of true bugs.</title>
        <authorList>
            <person name="Ma L."/>
            <person name="Li H."/>
        </authorList>
    </citation>
    <scope>NUCLEOTIDE SEQUENCE [LARGE SCALE GENOMIC DNA]</scope>
    <source>
        <strain evidence="14">Lab_2022b</strain>
    </source>
</reference>
<evidence type="ECO:0000259" key="13">
    <source>
        <dbReference type="Pfam" id="PF00198"/>
    </source>
</evidence>
<evidence type="ECO:0000256" key="10">
    <source>
        <dbReference type="ARBA" id="ARBA00031331"/>
    </source>
</evidence>
<evidence type="ECO:0000256" key="2">
    <source>
        <dbReference type="ARBA" id="ARBA00005145"/>
    </source>
</evidence>
<dbReference type="InterPro" id="IPR023213">
    <property type="entry name" value="CAT-like_dom_sf"/>
</dbReference>
<dbReference type="PANTHER" id="PTHR43416:SF5">
    <property type="entry name" value="DIHYDROLIPOYLLYSINE-RESIDUE SUCCINYLTRANSFERASE COMPONENT OF 2-OXOGLUTARATE DEHYDROGENASE COMPLEX, MITOCHONDRIAL"/>
    <property type="match status" value="1"/>
</dbReference>
<dbReference type="GO" id="GO:0004149">
    <property type="term" value="F:dihydrolipoyllysine-residue succinyltransferase activity"/>
    <property type="evidence" value="ECO:0007669"/>
    <property type="project" value="UniProtKB-EC"/>
</dbReference>
<keyword evidence="6" id="KW-0816">Tricarboxylic acid cycle</keyword>
<evidence type="ECO:0000256" key="4">
    <source>
        <dbReference type="ARBA" id="ARBA00012945"/>
    </source>
</evidence>
<evidence type="ECO:0000313" key="14">
    <source>
        <dbReference type="EMBL" id="KAK9497374.1"/>
    </source>
</evidence>
<proteinExistence type="inferred from homology"/>
<comment type="function">
    <text evidence="12">Dihydrolipoamide succinyltransferase (E2) component of the 2-oxoglutarate dehydrogenase complex. The 2-oxoglutarate dehydrogenase complex catalyzes the overall conversion of 2-oxoglutarate to succinyl-CoA and CO(2). The 2-oxoglutarate dehydrogenase complex is mainly active in the mitochondrion. A fraction of the 2-oxoglutarate dehydrogenase complex also localizes in the nucleus and is required for lysine succinylation of histones: associates with KAT2A on chromatin and provides succinyl-CoA to histone succinyltransferase KAT2A.</text>
</comment>
<evidence type="ECO:0000256" key="3">
    <source>
        <dbReference type="ARBA" id="ARBA00007317"/>
    </source>
</evidence>
<name>A0AAW1CG95_9HEMI</name>
<dbReference type="EC" id="2.3.1.61" evidence="4"/>
<organism evidence="14 15">
    <name type="scientific">Rhynocoris fuscipes</name>
    <dbReference type="NCBI Taxonomy" id="488301"/>
    <lineage>
        <taxon>Eukaryota</taxon>
        <taxon>Metazoa</taxon>
        <taxon>Ecdysozoa</taxon>
        <taxon>Arthropoda</taxon>
        <taxon>Hexapoda</taxon>
        <taxon>Insecta</taxon>
        <taxon>Pterygota</taxon>
        <taxon>Neoptera</taxon>
        <taxon>Paraneoptera</taxon>
        <taxon>Hemiptera</taxon>
        <taxon>Heteroptera</taxon>
        <taxon>Panheteroptera</taxon>
        <taxon>Cimicomorpha</taxon>
        <taxon>Reduviidae</taxon>
        <taxon>Harpactorinae</taxon>
        <taxon>Harpactorini</taxon>
        <taxon>Rhynocoris</taxon>
    </lineage>
</organism>
<keyword evidence="8" id="KW-0450">Lipoyl</keyword>
<dbReference type="Gene3D" id="3.30.559.10">
    <property type="entry name" value="Chloramphenicol acetyltransferase-like domain"/>
    <property type="match status" value="1"/>
</dbReference>
<evidence type="ECO:0000256" key="6">
    <source>
        <dbReference type="ARBA" id="ARBA00022532"/>
    </source>
</evidence>
<evidence type="ECO:0000256" key="1">
    <source>
        <dbReference type="ARBA" id="ARBA00001938"/>
    </source>
</evidence>
<keyword evidence="9" id="KW-0012">Acyltransferase</keyword>
<dbReference type="SUPFAM" id="SSF52777">
    <property type="entry name" value="CoA-dependent acyltransferases"/>
    <property type="match status" value="1"/>
</dbReference>
<dbReference type="GO" id="GO:0006099">
    <property type="term" value="P:tricarboxylic acid cycle"/>
    <property type="evidence" value="ECO:0007669"/>
    <property type="project" value="UniProtKB-KW"/>
</dbReference>
<evidence type="ECO:0000313" key="15">
    <source>
        <dbReference type="Proteomes" id="UP001461498"/>
    </source>
</evidence>
<gene>
    <name evidence="14" type="ORF">O3M35_004706</name>
</gene>
<dbReference type="EMBL" id="JAPXFL010000015">
    <property type="protein sequence ID" value="KAK9497374.1"/>
    <property type="molecule type" value="Genomic_DNA"/>
</dbReference>
<dbReference type="InterPro" id="IPR001078">
    <property type="entry name" value="2-oxoacid_DH_actylTfrase"/>
</dbReference>
<dbReference type="Pfam" id="PF00198">
    <property type="entry name" value="2-oxoacid_dh"/>
    <property type="match status" value="1"/>
</dbReference>
<evidence type="ECO:0000256" key="11">
    <source>
        <dbReference type="ARBA" id="ARBA00032406"/>
    </source>
</evidence>
<comment type="cofactor">
    <cofactor evidence="1">
        <name>(R)-lipoate</name>
        <dbReference type="ChEBI" id="CHEBI:83088"/>
    </cofactor>
</comment>
<dbReference type="PANTHER" id="PTHR43416">
    <property type="entry name" value="DIHYDROLIPOYLLYSINE-RESIDUE SUCCINYLTRANSFERASE COMPONENT OF 2-OXOGLUTARATE DEHYDROGENASE COMPLEX, MITOCHONDRIAL-RELATED"/>
    <property type="match status" value="1"/>
</dbReference>
<accession>A0AAW1CG95</accession>
<dbReference type="InterPro" id="IPR050537">
    <property type="entry name" value="2-oxoacid_dehydrogenase"/>
</dbReference>
<evidence type="ECO:0000256" key="8">
    <source>
        <dbReference type="ARBA" id="ARBA00022823"/>
    </source>
</evidence>
<comment type="pathway">
    <text evidence="2">Amino-acid degradation; L-lysine degradation via saccharopine pathway; glutaryl-CoA from L-lysine: step 6/6.</text>
</comment>
<keyword evidence="7" id="KW-0808">Transferase</keyword>
<feature type="domain" description="2-oxoacid dehydrogenase acyltransferase catalytic" evidence="13">
    <location>
        <begin position="2"/>
        <end position="68"/>
    </location>
</feature>
<keyword evidence="15" id="KW-1185">Reference proteome</keyword>
<protein>
    <recommendedName>
        <fullName evidence="5">Dihydrolipoyllysine-residue succinyltransferase component of 2-oxoglutarate dehydrogenase complex, mitochondrial</fullName>
        <ecNumber evidence="4">2.3.1.61</ecNumber>
    </recommendedName>
    <alternativeName>
        <fullName evidence="11">2-oxoglutarate dehydrogenase complex component E2</fullName>
    </alternativeName>
    <alternativeName>
        <fullName evidence="10">E2K</fullName>
    </alternativeName>
</protein>
<evidence type="ECO:0000256" key="12">
    <source>
        <dbReference type="ARBA" id="ARBA00046046"/>
    </source>
</evidence>
<evidence type="ECO:0000256" key="5">
    <source>
        <dbReference type="ARBA" id="ARBA00020294"/>
    </source>
</evidence>
<dbReference type="Proteomes" id="UP001461498">
    <property type="component" value="Unassembled WGS sequence"/>
</dbReference>
<comment type="similarity">
    <text evidence="3">Belongs to the 2-oxoacid dehydrogenase family.</text>
</comment>
<evidence type="ECO:0000256" key="7">
    <source>
        <dbReference type="ARBA" id="ARBA00022679"/>
    </source>
</evidence>
<comment type="caution">
    <text evidence="14">The sequence shown here is derived from an EMBL/GenBank/DDBJ whole genome shotgun (WGS) entry which is preliminary data.</text>
</comment>
<evidence type="ECO:0000256" key="9">
    <source>
        <dbReference type="ARBA" id="ARBA00023315"/>
    </source>
</evidence>
<sequence>MGLVVPVLRNVESMNYGDIEKAIYDLGIKARDGILAVEDMDGGTFTISNGGVFGSLMGTPIINPPQSANFGYACDI</sequence>